<dbReference type="Gene3D" id="1.10.10.10">
    <property type="entry name" value="Winged helix-like DNA-binding domain superfamily/Winged helix DNA-binding domain"/>
    <property type="match status" value="1"/>
</dbReference>
<dbReference type="InterPro" id="IPR036390">
    <property type="entry name" value="WH_DNA-bd_sf"/>
</dbReference>
<sequence length="94" mass="11010">MPEPDFEFTGTSMVVILRKSKLTEEYLATLGLTEQEKKIIEYIKINKRITSGEIQNLFDVTRMTANRYIKKLIELSIVERKGKGKDVYYVFKTK</sequence>
<reference evidence="1 2" key="1">
    <citation type="journal article" date="2018" name="Nat. Biotechnol.">
        <title>A standardized bacterial taxonomy based on genome phylogeny substantially revises the tree of life.</title>
        <authorList>
            <person name="Parks D.H."/>
            <person name="Chuvochina M."/>
            <person name="Waite D.W."/>
            <person name="Rinke C."/>
            <person name="Skarshewski A."/>
            <person name="Chaumeil P.A."/>
            <person name="Hugenholtz P."/>
        </authorList>
    </citation>
    <scope>NUCLEOTIDE SEQUENCE [LARGE SCALE GENOMIC DNA]</scope>
    <source>
        <strain evidence="1">UBA7921</strain>
    </source>
</reference>
<dbReference type="SUPFAM" id="SSF46785">
    <property type="entry name" value="Winged helix' DNA-binding domain"/>
    <property type="match status" value="1"/>
</dbReference>
<evidence type="ECO:0000313" key="2">
    <source>
        <dbReference type="Proteomes" id="UP000262454"/>
    </source>
</evidence>
<dbReference type="Pfam" id="PF13412">
    <property type="entry name" value="HTH_24"/>
    <property type="match status" value="1"/>
</dbReference>
<organism evidence="1 2">
    <name type="scientific">candidate division WOR-3 bacterium</name>
    <dbReference type="NCBI Taxonomy" id="2052148"/>
    <lineage>
        <taxon>Bacteria</taxon>
        <taxon>Bacteria division WOR-3</taxon>
    </lineage>
</organism>
<accession>A0A348MJ97</accession>
<name>A0A348MJ97_UNCW3</name>
<dbReference type="InterPro" id="IPR036388">
    <property type="entry name" value="WH-like_DNA-bd_sf"/>
</dbReference>
<dbReference type="Proteomes" id="UP000262454">
    <property type="component" value="Unassembled WGS sequence"/>
</dbReference>
<proteinExistence type="predicted"/>
<protein>
    <submittedName>
        <fullName evidence="1">Uncharacterized protein</fullName>
    </submittedName>
</protein>
<dbReference type="EMBL" id="DMCX01000013">
    <property type="protein sequence ID" value="HAF07123.1"/>
    <property type="molecule type" value="Genomic_DNA"/>
</dbReference>
<dbReference type="AlphaFoldDB" id="A0A348MJ97"/>
<evidence type="ECO:0000313" key="1">
    <source>
        <dbReference type="EMBL" id="HAF07123.1"/>
    </source>
</evidence>
<comment type="caution">
    <text evidence="1">The sequence shown here is derived from an EMBL/GenBank/DDBJ whole genome shotgun (WGS) entry which is preliminary data.</text>
</comment>
<gene>
    <name evidence="1" type="ORF">DCG82_01800</name>
</gene>